<sequence length="325" mass="35165">MSVSHSSITDDVWARIRTTLPPLGYTDLLCPSGIFRKGRTQEDEPLIDEQLSLRQAESILQFVAESDDHETALALSRGEDLPPPTVYQRALEDSCALATLSNTLCDAKSNQSSEASSIAGPSNQTAPTAGSFTTSNRVQCIVCVDRINSTQSFRAPCSHYYCQSCILAFAEASTRDDSLFPLQCCQEILSPNKIARFLPAKLKATFLSKSIEHSSTYASRVYCCAPACSAYLGAFGGSGRDLPCPECKTLVCSNCRQAAHPGDSCADNASTLEVKALATARGWQSCPDCHAIIERVNGCLHMTCRCSASFCYRCGTRWKNCSCPS</sequence>
<organism evidence="1 2">
    <name type="scientific">Leucogyrophana mollusca</name>
    <dbReference type="NCBI Taxonomy" id="85980"/>
    <lineage>
        <taxon>Eukaryota</taxon>
        <taxon>Fungi</taxon>
        <taxon>Dikarya</taxon>
        <taxon>Basidiomycota</taxon>
        <taxon>Agaricomycotina</taxon>
        <taxon>Agaricomycetes</taxon>
        <taxon>Agaricomycetidae</taxon>
        <taxon>Boletales</taxon>
        <taxon>Boletales incertae sedis</taxon>
        <taxon>Leucogyrophana</taxon>
    </lineage>
</organism>
<reference evidence="1" key="1">
    <citation type="journal article" date="2021" name="New Phytol.">
        <title>Evolutionary innovations through gain and loss of genes in the ectomycorrhizal Boletales.</title>
        <authorList>
            <person name="Wu G."/>
            <person name="Miyauchi S."/>
            <person name="Morin E."/>
            <person name="Kuo A."/>
            <person name="Drula E."/>
            <person name="Varga T."/>
            <person name="Kohler A."/>
            <person name="Feng B."/>
            <person name="Cao Y."/>
            <person name="Lipzen A."/>
            <person name="Daum C."/>
            <person name="Hundley H."/>
            <person name="Pangilinan J."/>
            <person name="Johnson J."/>
            <person name="Barry K."/>
            <person name="LaButti K."/>
            <person name="Ng V."/>
            <person name="Ahrendt S."/>
            <person name="Min B."/>
            <person name="Choi I.G."/>
            <person name="Park H."/>
            <person name="Plett J.M."/>
            <person name="Magnuson J."/>
            <person name="Spatafora J.W."/>
            <person name="Nagy L.G."/>
            <person name="Henrissat B."/>
            <person name="Grigoriev I.V."/>
            <person name="Yang Z.L."/>
            <person name="Xu J."/>
            <person name="Martin F.M."/>
        </authorList>
    </citation>
    <scope>NUCLEOTIDE SEQUENCE</scope>
    <source>
        <strain evidence="1">KUC20120723A-06</strain>
    </source>
</reference>
<name>A0ACB8B279_9AGAM</name>
<keyword evidence="2" id="KW-1185">Reference proteome</keyword>
<dbReference type="Proteomes" id="UP000790709">
    <property type="component" value="Unassembled WGS sequence"/>
</dbReference>
<dbReference type="EMBL" id="MU266680">
    <property type="protein sequence ID" value="KAH7919233.1"/>
    <property type="molecule type" value="Genomic_DNA"/>
</dbReference>
<proteinExistence type="predicted"/>
<comment type="caution">
    <text evidence="1">The sequence shown here is derived from an EMBL/GenBank/DDBJ whole genome shotgun (WGS) entry which is preliminary data.</text>
</comment>
<evidence type="ECO:0000313" key="1">
    <source>
        <dbReference type="EMBL" id="KAH7919233.1"/>
    </source>
</evidence>
<protein>
    <submittedName>
        <fullName evidence="1">Uncharacterized protein</fullName>
    </submittedName>
</protein>
<accession>A0ACB8B279</accession>
<evidence type="ECO:0000313" key="2">
    <source>
        <dbReference type="Proteomes" id="UP000790709"/>
    </source>
</evidence>
<gene>
    <name evidence="1" type="ORF">BV22DRAFT_871578</name>
</gene>